<dbReference type="EMBL" id="VFPT01000004">
    <property type="protein sequence ID" value="TQM89921.1"/>
    <property type="molecule type" value="Genomic_DNA"/>
</dbReference>
<reference evidence="1 2" key="1">
    <citation type="submission" date="2019-06" db="EMBL/GenBank/DDBJ databases">
        <title>Genomic Encyclopedia of Archaeal and Bacterial Type Strains, Phase II (KMG-II): from individual species to whole genera.</title>
        <authorList>
            <person name="Goeker M."/>
        </authorList>
    </citation>
    <scope>NUCLEOTIDE SEQUENCE [LARGE SCALE GENOMIC DNA]</scope>
    <source>
        <strain evidence="1 2">DSM 18423</strain>
    </source>
</reference>
<protein>
    <submittedName>
        <fullName evidence="1">Uncharacterized protein DUF2867</fullName>
    </submittedName>
</protein>
<dbReference type="Proteomes" id="UP000320582">
    <property type="component" value="Unassembled WGS sequence"/>
</dbReference>
<dbReference type="OrthoDB" id="7058586at2"/>
<proteinExistence type="predicted"/>
<dbReference type="AlphaFoldDB" id="A0A543K4B4"/>
<evidence type="ECO:0000313" key="1">
    <source>
        <dbReference type="EMBL" id="TQM89921.1"/>
    </source>
</evidence>
<gene>
    <name evidence="1" type="ORF">BD293_4236</name>
</gene>
<organism evidence="1 2">
    <name type="scientific">Roseinatronobacter monicus</name>
    <dbReference type="NCBI Taxonomy" id="393481"/>
    <lineage>
        <taxon>Bacteria</taxon>
        <taxon>Pseudomonadati</taxon>
        <taxon>Pseudomonadota</taxon>
        <taxon>Alphaproteobacteria</taxon>
        <taxon>Rhodobacterales</taxon>
        <taxon>Paracoccaceae</taxon>
        <taxon>Roseinatronobacter</taxon>
    </lineage>
</organism>
<sequence length="156" mass="17634">MQADLVAPREMLDFHDARGIDLPHPMTALEGWTLAMRQPLPGVALAFRIRDAISARFGVKRIGGFSGRMDQAPKVGDKLDFFEVERIEPEILTLSERDRHLDVVTCITTHGQRLTITSSVKVHNLFGRLYMIPVAPAHRLIVSALLRRMRRDIRGV</sequence>
<accession>A0A543K4B4</accession>
<evidence type="ECO:0000313" key="2">
    <source>
        <dbReference type="Proteomes" id="UP000320582"/>
    </source>
</evidence>
<keyword evidence="2" id="KW-1185">Reference proteome</keyword>
<comment type="caution">
    <text evidence="1">The sequence shown here is derived from an EMBL/GenBank/DDBJ whole genome shotgun (WGS) entry which is preliminary data.</text>
</comment>
<dbReference type="InterPro" id="IPR021295">
    <property type="entry name" value="DUF2867"/>
</dbReference>
<dbReference type="Pfam" id="PF11066">
    <property type="entry name" value="DUF2867"/>
    <property type="match status" value="1"/>
</dbReference>
<name>A0A543K4B4_9RHOB</name>